<dbReference type="Proteomes" id="UP000184191">
    <property type="component" value="Unassembled WGS sequence"/>
</dbReference>
<keyword evidence="1" id="KW-0812">Transmembrane</keyword>
<proteinExistence type="predicted"/>
<evidence type="ECO:0000313" key="3">
    <source>
        <dbReference type="Proteomes" id="UP000184191"/>
    </source>
</evidence>
<feature type="transmembrane region" description="Helical" evidence="1">
    <location>
        <begin position="44"/>
        <end position="63"/>
    </location>
</feature>
<gene>
    <name evidence="2" type="ORF">SAMN05444414_10945</name>
</gene>
<dbReference type="AlphaFoldDB" id="A0A1M6Z8D3"/>
<evidence type="ECO:0000313" key="2">
    <source>
        <dbReference type="EMBL" id="SHL26665.1"/>
    </source>
</evidence>
<feature type="transmembrane region" description="Helical" evidence="1">
    <location>
        <begin position="107"/>
        <end position="124"/>
    </location>
</feature>
<reference evidence="3" key="1">
    <citation type="submission" date="2016-11" db="EMBL/GenBank/DDBJ databases">
        <authorList>
            <person name="Varghese N."/>
            <person name="Submissions S."/>
        </authorList>
    </citation>
    <scope>NUCLEOTIDE SEQUENCE [LARGE SCALE GENOMIC DNA]</scope>
    <source>
        <strain evidence="3">DSM 29327</strain>
    </source>
</reference>
<accession>A0A1M6Z8D3</accession>
<dbReference type="STRING" id="1054996.SAMN05444414_10945"/>
<evidence type="ECO:0008006" key="4">
    <source>
        <dbReference type="Google" id="ProtNLM"/>
    </source>
</evidence>
<evidence type="ECO:0000256" key="1">
    <source>
        <dbReference type="SAM" id="Phobius"/>
    </source>
</evidence>
<keyword evidence="3" id="KW-1185">Reference proteome</keyword>
<keyword evidence="1" id="KW-1133">Transmembrane helix</keyword>
<name>A0A1M6Z8D3_9RHOB</name>
<dbReference type="OrthoDB" id="287782at2"/>
<dbReference type="RefSeq" id="WP_139279304.1">
    <property type="nucleotide sequence ID" value="NZ_FRBN01000009.1"/>
</dbReference>
<organism evidence="2 3">
    <name type="scientific">Roseovarius marisflavi</name>
    <dbReference type="NCBI Taxonomy" id="1054996"/>
    <lineage>
        <taxon>Bacteria</taxon>
        <taxon>Pseudomonadati</taxon>
        <taxon>Pseudomonadota</taxon>
        <taxon>Alphaproteobacteria</taxon>
        <taxon>Rhodobacterales</taxon>
        <taxon>Roseobacteraceae</taxon>
        <taxon>Roseovarius</taxon>
    </lineage>
</organism>
<feature type="transmembrane region" description="Helical" evidence="1">
    <location>
        <begin position="70"/>
        <end position="87"/>
    </location>
</feature>
<protein>
    <recommendedName>
        <fullName evidence="4">DUF4345 domain-containing protein</fullName>
    </recommendedName>
</protein>
<dbReference type="EMBL" id="FRBN01000009">
    <property type="protein sequence ID" value="SHL26665.1"/>
    <property type="molecule type" value="Genomic_DNA"/>
</dbReference>
<sequence length="130" mass="13389">MMKIVVFALAGWFGLVAVWLLISPLGFYTTVPGVADSGPLNLHFARDVGLAFLVSAVALFVGAQQGNRSLSVLGAGFPVLHGVLHLAEWLAHGGHAHRSLVSELSGTLLPGLLALGAALALSATKGEIVQ</sequence>
<keyword evidence="1" id="KW-0472">Membrane</keyword>